<accession>A0ABU3TSM2</accession>
<reference evidence="3 4" key="1">
    <citation type="submission" date="2023-09" db="EMBL/GenBank/DDBJ databases">
        <title>Aquirufa genomes.</title>
        <authorList>
            <person name="Pitt A."/>
        </authorList>
    </citation>
    <scope>NUCLEOTIDE SEQUENCE [LARGE SCALE GENOMIC DNA]</scope>
    <source>
        <strain evidence="3 4">LEOWEIH-7C</strain>
    </source>
</reference>
<evidence type="ECO:0000256" key="1">
    <source>
        <dbReference type="SAM" id="SignalP"/>
    </source>
</evidence>
<dbReference type="Proteomes" id="UP001249959">
    <property type="component" value="Unassembled WGS sequence"/>
</dbReference>
<feature type="chain" id="PRO_5045292367" evidence="1">
    <location>
        <begin position="22"/>
        <end position="224"/>
    </location>
</feature>
<proteinExistence type="predicted"/>
<gene>
    <name evidence="3" type="ORF">PQG45_07190</name>
</gene>
<evidence type="ECO:0000313" key="4">
    <source>
        <dbReference type="Proteomes" id="UP001249959"/>
    </source>
</evidence>
<name>A0ABU3TSM2_9BACT</name>
<comment type="caution">
    <text evidence="3">The sequence shown here is derived from an EMBL/GenBank/DDBJ whole genome shotgun (WGS) entry which is preliminary data.</text>
</comment>
<dbReference type="EMBL" id="JAVNWW010000002">
    <property type="protein sequence ID" value="MDU0808815.1"/>
    <property type="molecule type" value="Genomic_DNA"/>
</dbReference>
<dbReference type="RefSeq" id="WP_315574949.1">
    <property type="nucleotide sequence ID" value="NZ_JARDXH010000001.1"/>
</dbReference>
<organism evidence="3 4">
    <name type="scientific">Aquirufa regiilacus</name>
    <dbReference type="NCBI Taxonomy" id="3024868"/>
    <lineage>
        <taxon>Bacteria</taxon>
        <taxon>Pseudomonadati</taxon>
        <taxon>Bacteroidota</taxon>
        <taxon>Cytophagia</taxon>
        <taxon>Cytophagales</taxon>
        <taxon>Flectobacillaceae</taxon>
        <taxon>Aquirufa</taxon>
    </lineage>
</organism>
<keyword evidence="4" id="KW-1185">Reference proteome</keyword>
<protein>
    <submittedName>
        <fullName evidence="3">Outer membrane beta-barrel protein</fullName>
    </submittedName>
</protein>
<feature type="signal peptide" evidence="1">
    <location>
        <begin position="1"/>
        <end position="21"/>
    </location>
</feature>
<feature type="domain" description="Outer membrane protein beta-barrel" evidence="2">
    <location>
        <begin position="48"/>
        <end position="200"/>
    </location>
</feature>
<sequence>MNKHLVFAFLCLCLLANSVSAQKNRSKKIFHFEAKSARFNGDGVGGETYFFKPAFEIGFGLKYPLTSRVSFNPELTLAQKGFHGKTNYSDSTYTERNLSLNYLDISPNFELKLGSVSEYANGFSVWGGPYMGIGLWDNATYDIRTANPLKPGIYVLTSTEGESFSRDIRRLDMGFKVGIGIVSQNFVSVGLTYQAGLMNIATNSKSLYNQSLGFYMRVFFDDVL</sequence>
<dbReference type="InterPro" id="IPR025665">
    <property type="entry name" value="Beta-barrel_OMP_2"/>
</dbReference>
<keyword evidence="1" id="KW-0732">Signal</keyword>
<evidence type="ECO:0000259" key="2">
    <source>
        <dbReference type="Pfam" id="PF13568"/>
    </source>
</evidence>
<dbReference type="Pfam" id="PF13568">
    <property type="entry name" value="OMP_b-brl_2"/>
    <property type="match status" value="1"/>
</dbReference>
<evidence type="ECO:0000313" key="3">
    <source>
        <dbReference type="EMBL" id="MDU0808815.1"/>
    </source>
</evidence>